<sequence length="609" mass="68603">MARFFKRPEVPQLLSVAELFSRDITLNIPKWQREYSWDADEEVRELLEDLEAFVSSNKYNYVLGSIITFSQSDGSHAVVDGQQRTVTLYTMLVAARDLLEFRLTSENGSVSDSPDGFRALYQSLDSLTRKVSLDQEAKISIPIFMEYGEGNQLLTALAIKTPRPTGIMTVSQTNILNAYEKCKEFLEKTCPTAVLIGEYVRGVMNGTFLVETNVGDQRQALDIFFKMNSRGRDLEGADYLKNYLFQALLDEQYDDLSEKWAEMSKALRSADSSRSKLKTPEFFLRNLAIVEKGEKINGEQGVFDYWESRFKLDSSEVENFLSRIGLQAGIFSKIAGNKMIDSKEQNLSMIAADYFKGTQYLPVLLAGSHLDNYQHLSELVNYRYLIYILGQERTQDFESMVPRWAKAISSLRANSSVNSIDEVTSDVSGLALDPVRLNALKARLADLAAPKDERKMKLVLATVSLGFEDGLSGLGEFLKKYRPNKHSGFDFDLILNTDEISKLGINPQSTEYREYLGIGNAALVNGQAKHFANKPPESKEDLYGNDKGVLTRALSSSPGAGDKVLNEIAKDIRKEFPASLYEWNLDQIRDRRTFILDQFIGAIPESLIL</sequence>
<proteinExistence type="predicted"/>
<protein>
    <submittedName>
        <fullName evidence="2">Unannotated protein</fullName>
    </submittedName>
</protein>
<evidence type="ECO:0000259" key="1">
    <source>
        <dbReference type="Pfam" id="PF03235"/>
    </source>
</evidence>
<dbReference type="PANTHER" id="PTHR35149:SF1">
    <property type="entry name" value="DUF5655 DOMAIN-CONTAINING PROTEIN"/>
    <property type="match status" value="1"/>
</dbReference>
<dbReference type="Pfam" id="PF03235">
    <property type="entry name" value="GmrSD_N"/>
    <property type="match status" value="1"/>
</dbReference>
<evidence type="ECO:0000313" key="2">
    <source>
        <dbReference type="EMBL" id="CAB5043667.1"/>
    </source>
</evidence>
<accession>A0A6J7SR59</accession>
<organism evidence="2">
    <name type="scientific">freshwater metagenome</name>
    <dbReference type="NCBI Taxonomy" id="449393"/>
    <lineage>
        <taxon>unclassified sequences</taxon>
        <taxon>metagenomes</taxon>
        <taxon>ecological metagenomes</taxon>
    </lineage>
</organism>
<gene>
    <name evidence="2" type="ORF">UFOPK4284_00006</name>
</gene>
<reference evidence="2" key="1">
    <citation type="submission" date="2020-05" db="EMBL/GenBank/DDBJ databases">
        <authorList>
            <person name="Chiriac C."/>
            <person name="Salcher M."/>
            <person name="Ghai R."/>
            <person name="Kavagutti S V."/>
        </authorList>
    </citation>
    <scope>NUCLEOTIDE SEQUENCE</scope>
</reference>
<dbReference type="InterPro" id="IPR004919">
    <property type="entry name" value="GmrSD_N"/>
</dbReference>
<dbReference type="AlphaFoldDB" id="A0A6J7SR59"/>
<feature type="domain" description="GmrSD restriction endonucleases N-terminal" evidence="1">
    <location>
        <begin position="17"/>
        <end position="245"/>
    </location>
</feature>
<name>A0A6J7SR59_9ZZZZ</name>
<dbReference type="PANTHER" id="PTHR35149">
    <property type="entry name" value="SLL5132 PROTEIN"/>
    <property type="match status" value="1"/>
</dbReference>
<dbReference type="EMBL" id="CAFBQE010000001">
    <property type="protein sequence ID" value="CAB5043667.1"/>
    <property type="molecule type" value="Genomic_DNA"/>
</dbReference>